<evidence type="ECO:0000313" key="3">
    <source>
        <dbReference type="Proteomes" id="UP000298327"/>
    </source>
</evidence>
<sequence length="154" mass="16711">MQAGPLLDCDAPHTLRLLTGLSTVSLRFPSGARVRDDSCGFGHGLIPVSVWSRRGRNHEGIGVLSVCPPDERMRRGEKYSLEGLTVALVGLIPALTPQSMVLRTLRHDLRGIRNVIESSTGARPRQHLSTTVAAPEHDRNGTEGQDCSNTEARP</sequence>
<keyword evidence="3" id="KW-1185">Reference proteome</keyword>
<reference evidence="2 3" key="1">
    <citation type="submission" date="2019-02" db="EMBL/GenBank/DDBJ databases">
        <title>Genome sequencing of the rare red list fungi Dentipellis fragilis.</title>
        <authorList>
            <person name="Buettner E."/>
            <person name="Kellner H."/>
        </authorList>
    </citation>
    <scope>NUCLEOTIDE SEQUENCE [LARGE SCALE GENOMIC DNA]</scope>
    <source>
        <strain evidence="2 3">DSM 105465</strain>
    </source>
</reference>
<accession>A0A4Y9XVG8</accession>
<comment type="caution">
    <text evidence="2">The sequence shown here is derived from an EMBL/GenBank/DDBJ whole genome shotgun (WGS) entry which is preliminary data.</text>
</comment>
<protein>
    <submittedName>
        <fullName evidence="2">Uncharacterized protein</fullName>
    </submittedName>
</protein>
<evidence type="ECO:0000313" key="2">
    <source>
        <dbReference type="EMBL" id="TFY53357.1"/>
    </source>
</evidence>
<organism evidence="2 3">
    <name type="scientific">Dentipellis fragilis</name>
    <dbReference type="NCBI Taxonomy" id="205917"/>
    <lineage>
        <taxon>Eukaryota</taxon>
        <taxon>Fungi</taxon>
        <taxon>Dikarya</taxon>
        <taxon>Basidiomycota</taxon>
        <taxon>Agaricomycotina</taxon>
        <taxon>Agaricomycetes</taxon>
        <taxon>Russulales</taxon>
        <taxon>Hericiaceae</taxon>
        <taxon>Dentipellis</taxon>
    </lineage>
</organism>
<dbReference type="EMBL" id="SEOQ01001165">
    <property type="protein sequence ID" value="TFY53357.1"/>
    <property type="molecule type" value="Genomic_DNA"/>
</dbReference>
<proteinExistence type="predicted"/>
<gene>
    <name evidence="2" type="ORF">EVG20_g10151</name>
</gene>
<evidence type="ECO:0000256" key="1">
    <source>
        <dbReference type="SAM" id="MobiDB-lite"/>
    </source>
</evidence>
<feature type="region of interest" description="Disordered" evidence="1">
    <location>
        <begin position="118"/>
        <end position="154"/>
    </location>
</feature>
<dbReference type="Proteomes" id="UP000298327">
    <property type="component" value="Unassembled WGS sequence"/>
</dbReference>
<feature type="compositionally biased region" description="Polar residues" evidence="1">
    <location>
        <begin position="118"/>
        <end position="132"/>
    </location>
</feature>
<dbReference type="AlphaFoldDB" id="A0A4Y9XVG8"/>
<name>A0A4Y9XVG8_9AGAM</name>
<feature type="compositionally biased region" description="Polar residues" evidence="1">
    <location>
        <begin position="142"/>
        <end position="154"/>
    </location>
</feature>